<feature type="compositionally biased region" description="Basic residues" evidence="1">
    <location>
        <begin position="939"/>
        <end position="958"/>
    </location>
</feature>
<evidence type="ECO:0000313" key="2">
    <source>
        <dbReference type="EMBL" id="PGG99690.1"/>
    </source>
</evidence>
<feature type="region of interest" description="Disordered" evidence="1">
    <location>
        <begin position="845"/>
        <end position="965"/>
    </location>
</feature>
<feature type="region of interest" description="Disordered" evidence="1">
    <location>
        <begin position="561"/>
        <end position="628"/>
    </location>
</feature>
<feature type="compositionally biased region" description="Low complexity" evidence="1">
    <location>
        <begin position="578"/>
        <end position="589"/>
    </location>
</feature>
<dbReference type="STRING" id="1447883.A0A2B7WT93"/>
<feature type="region of interest" description="Disordered" evidence="1">
    <location>
        <begin position="662"/>
        <end position="780"/>
    </location>
</feature>
<organism evidence="2 3">
    <name type="scientific">Polytolypa hystricis (strain UAMH7299)</name>
    <dbReference type="NCBI Taxonomy" id="1447883"/>
    <lineage>
        <taxon>Eukaryota</taxon>
        <taxon>Fungi</taxon>
        <taxon>Dikarya</taxon>
        <taxon>Ascomycota</taxon>
        <taxon>Pezizomycotina</taxon>
        <taxon>Eurotiomycetes</taxon>
        <taxon>Eurotiomycetidae</taxon>
        <taxon>Onygenales</taxon>
        <taxon>Onygenales incertae sedis</taxon>
        <taxon>Polytolypa</taxon>
    </lineage>
</organism>
<reference evidence="2 3" key="1">
    <citation type="submission" date="2017-10" db="EMBL/GenBank/DDBJ databases">
        <title>Comparative genomics in systemic dimorphic fungi from Ajellomycetaceae.</title>
        <authorList>
            <person name="Munoz J.F."/>
            <person name="Mcewen J.G."/>
            <person name="Clay O.K."/>
            <person name="Cuomo C.A."/>
        </authorList>
    </citation>
    <scope>NUCLEOTIDE SEQUENCE [LARGE SCALE GENOMIC DNA]</scope>
    <source>
        <strain evidence="2 3">UAMH7299</strain>
    </source>
</reference>
<keyword evidence="3" id="KW-1185">Reference proteome</keyword>
<feature type="compositionally biased region" description="Basic and acidic residues" evidence="1">
    <location>
        <begin position="851"/>
        <end position="860"/>
    </location>
</feature>
<feature type="compositionally biased region" description="Basic and acidic residues" evidence="1">
    <location>
        <begin position="702"/>
        <end position="719"/>
    </location>
</feature>
<dbReference type="Proteomes" id="UP000224634">
    <property type="component" value="Unassembled WGS sequence"/>
</dbReference>
<dbReference type="InterPro" id="IPR022198">
    <property type="entry name" value="DUF3723"/>
</dbReference>
<comment type="caution">
    <text evidence="2">The sequence shown here is derived from an EMBL/GenBank/DDBJ whole genome shotgun (WGS) entry which is preliminary data.</text>
</comment>
<gene>
    <name evidence="2" type="ORF">AJ80_09304</name>
</gene>
<feature type="compositionally biased region" description="Low complexity" evidence="1">
    <location>
        <begin position="671"/>
        <end position="680"/>
    </location>
</feature>
<evidence type="ECO:0000313" key="3">
    <source>
        <dbReference type="Proteomes" id="UP000224634"/>
    </source>
</evidence>
<feature type="region of interest" description="Disordered" evidence="1">
    <location>
        <begin position="980"/>
        <end position="1014"/>
    </location>
</feature>
<dbReference type="EMBL" id="PDNA01000266">
    <property type="protein sequence ID" value="PGG99690.1"/>
    <property type="molecule type" value="Genomic_DNA"/>
</dbReference>
<feature type="compositionally biased region" description="Basic and acidic residues" evidence="1">
    <location>
        <begin position="733"/>
        <end position="743"/>
    </location>
</feature>
<sequence>MESLQFTPRETQLATERRLKFQGTAKVNLDDIYFDSQSSRQLDQKNIDRLCRIFQEEGCQNLSLAHHVPAVVCRNHLAAALGRANSSAHALLTAPESDPPLLRFQPGQLQGLHGRHRIAAGLQRLSPTHRWWAVDIYLDDLGEDLKTTLIEEYSNEKPPSDGEIYRKIRQYANDGNLHGELRWKARLCPNSQARLNSLNKNTRLRHAFDGVLGIPGHRSAMRISMLHRVLAVRCDEEIAHYLNYVRDFWLGLLDDGRASVAKLDQHTVEELELMAPCIEAKKVQGLILSGQIFADFDEDGRAAIWEKLRLFNGLVPSLHSFFEDFKCLESWAHCLTRLFAAGRYTIHDTMRDLRIHPGATDAASLVQTSESGFSSRAVPAAAHFHLAYRQMWLYAMRHYPEMPRDAKRKSRLAKPQSATADECVVSDMARLARQLGFESDEITDLVNQSPDRMIARHALLRARKPDRFVYADSAFDSLVDQIVDCFATAMPRDAAPPPPLMSPAVTRKARCGHPTVQALLQDRPLLFLDRMQAAETQGRVTTLFVRRCVYLAFFGPRPTIHQGESHSPQSEDDPLPSLPISPLFIPESSPMDDLQMDEPESDRHAPSTDGQGSVVMTSAADTDGRGLSGTDRVSLAAAESGILQTDVGETTAAPLAVEMGQPGAECQGRPQAGAEATAAAEEAEQERLRREAEEVAAAARAAEQEQLRERAAAEQEKARSQRRAVAELAAAQGRERQLRKEMADNMAQRAQEVEERAASHSAELRQLQEEKEERVAEAADSVRAEMASRVKEAEDLLAAQEAELGRLRQDARDVQLEDFLREDAELRAASEHDLQDSAWWEAERAAAVPVEQERPRKEADVEMAGNREGSSQQEEARAMAPAQSQTRPESSVQPEADALFIQAPRPVTQLDLSALVERWREMDSDNPQSLDKTPERTTQRQRRPGLTRIRKSHMKGRPTRQAANHEAGRLAAVADHLGLDLEDPGSAANPQAAQPRGEGQENRAEAPAQEGAGGRLVVEATPLSMVHRPQDMAAIQPASDAGDGGGTSGGTDETVARAEPTLSLPETTASTTRVQFDTSADKLEYDPTRYRLTKLTRSTLTDPGSTGVAADETLRSQLSVPSIEPERAQASRDGMISITMYFYERDRWKVDKVLSVNPSDPSSLERTVWGYRRRNILVYDAKMRTVGVPSSFQAATADGTNMLLLIPRQVKEQIDPSVVIRPPSPAGGPRSKRMRL</sequence>
<name>A0A2B7WT93_POLH7</name>
<feature type="region of interest" description="Disordered" evidence="1">
    <location>
        <begin position="1036"/>
        <end position="1073"/>
    </location>
</feature>
<feature type="compositionally biased region" description="Polar residues" evidence="1">
    <location>
        <begin position="882"/>
        <end position="893"/>
    </location>
</feature>
<dbReference type="AlphaFoldDB" id="A0A2B7WT93"/>
<feature type="compositionally biased region" description="Polar residues" evidence="1">
    <location>
        <begin position="608"/>
        <end position="620"/>
    </location>
</feature>
<feature type="compositionally biased region" description="Polar residues" evidence="1">
    <location>
        <begin position="1064"/>
        <end position="1073"/>
    </location>
</feature>
<dbReference type="Pfam" id="PF12520">
    <property type="entry name" value="DUF3723"/>
    <property type="match status" value="1"/>
</dbReference>
<protein>
    <submittedName>
        <fullName evidence="2">Uncharacterized protein</fullName>
    </submittedName>
</protein>
<evidence type="ECO:0000256" key="1">
    <source>
        <dbReference type="SAM" id="MobiDB-lite"/>
    </source>
</evidence>
<proteinExistence type="predicted"/>
<accession>A0A2B7WT93</accession>
<feature type="compositionally biased region" description="Basic and acidic residues" evidence="1">
    <location>
        <begin position="751"/>
        <end position="780"/>
    </location>
</feature>
<dbReference type="OrthoDB" id="4182572at2759"/>